<comment type="caution">
    <text evidence="2">The sequence shown here is derived from an EMBL/GenBank/DDBJ whole genome shotgun (WGS) entry which is preliminary data.</text>
</comment>
<sequence length="437" mass="50521">MYIVNAYGDRWRLVVDGGGGGVAVLSIAWCATPQKLTVTTPATRSKMIIGLVRESVMQCFCHTCRAPLPPAVHRRQASIGKVKTKPRTHQPKKVKFVSTEVRCQEKTRGGLCYEVILSEPEVKATPPKRPNSPNNNKNVSIQDIEDKLRAAEERRQQLELNKVAALSAQIMKIEEASRKKDEQTNNFISVTRDALEQKMETHIGKREAYIHELKSKMKDHIDTVEKTRLSLEQQCDEVRSALEEKMNSASHQRDENIKKMLERLKAHEEQVHRVKASNAEKFQQLETTIQEKLDQAKLRREQLEQEQKDKLRTHNTRAVEIKSFQEIRKTEVSTKMETKLMSAEQKREKEIQRKLEVVKKNNERQEEIKENIEVTEEVLKTERSKRLETKLTAAELNREKEIQRKLEVIKKNERRAEIVRQNKANNVSEPQTIASSG</sequence>
<dbReference type="Gene3D" id="6.10.280.30">
    <property type="match status" value="3"/>
</dbReference>
<dbReference type="GO" id="GO:0007019">
    <property type="term" value="P:microtubule depolymerization"/>
    <property type="evidence" value="ECO:0007669"/>
    <property type="project" value="TreeGrafter"/>
</dbReference>
<dbReference type="FunCoup" id="A0A5N4AIQ8">
    <property type="interactions" value="44"/>
</dbReference>
<keyword evidence="1" id="KW-0175">Coiled coil</keyword>
<feature type="coiled-coil region" evidence="1">
    <location>
        <begin position="341"/>
        <end position="404"/>
    </location>
</feature>
<feature type="coiled-coil region" evidence="1">
    <location>
        <begin position="221"/>
        <end position="313"/>
    </location>
</feature>
<dbReference type="Proteomes" id="UP000327044">
    <property type="component" value="Unassembled WGS sequence"/>
</dbReference>
<gene>
    <name evidence="2" type="ORF">PPYR_08173</name>
</gene>
<feature type="coiled-coil region" evidence="1">
    <location>
        <begin position="134"/>
        <end position="186"/>
    </location>
</feature>
<dbReference type="GO" id="GO:0005737">
    <property type="term" value="C:cytoplasm"/>
    <property type="evidence" value="ECO:0007669"/>
    <property type="project" value="TreeGrafter"/>
</dbReference>
<evidence type="ECO:0000313" key="3">
    <source>
        <dbReference type="Proteomes" id="UP000327044"/>
    </source>
</evidence>
<dbReference type="InParanoid" id="A0A5N4AIQ8"/>
<organism evidence="2 3">
    <name type="scientific">Photinus pyralis</name>
    <name type="common">Common eastern firefly</name>
    <name type="synonym">Lampyris pyralis</name>
    <dbReference type="NCBI Taxonomy" id="7054"/>
    <lineage>
        <taxon>Eukaryota</taxon>
        <taxon>Metazoa</taxon>
        <taxon>Ecdysozoa</taxon>
        <taxon>Arthropoda</taxon>
        <taxon>Hexapoda</taxon>
        <taxon>Insecta</taxon>
        <taxon>Pterygota</taxon>
        <taxon>Neoptera</taxon>
        <taxon>Endopterygota</taxon>
        <taxon>Coleoptera</taxon>
        <taxon>Polyphaga</taxon>
        <taxon>Elateriformia</taxon>
        <taxon>Elateroidea</taxon>
        <taxon>Lampyridae</taxon>
        <taxon>Lampyrinae</taxon>
        <taxon>Photinus</taxon>
    </lineage>
</organism>
<dbReference type="PROSITE" id="PS51663">
    <property type="entry name" value="STATHMIN_3"/>
    <property type="match status" value="1"/>
</dbReference>
<evidence type="ECO:0000313" key="2">
    <source>
        <dbReference type="EMBL" id="KAB0797179.1"/>
    </source>
</evidence>
<evidence type="ECO:0000256" key="1">
    <source>
        <dbReference type="SAM" id="Coils"/>
    </source>
</evidence>
<accession>A0A5N4AIQ8</accession>
<evidence type="ECO:0008006" key="4">
    <source>
        <dbReference type="Google" id="ProtNLM"/>
    </source>
</evidence>
<keyword evidence="3" id="KW-1185">Reference proteome</keyword>
<dbReference type="PANTHER" id="PTHR10104:SF1">
    <property type="entry name" value="STATHMIN, ISOFORM D"/>
    <property type="match status" value="1"/>
</dbReference>
<dbReference type="GO" id="GO:0015631">
    <property type="term" value="F:tubulin binding"/>
    <property type="evidence" value="ECO:0007669"/>
    <property type="project" value="TreeGrafter"/>
</dbReference>
<dbReference type="PANTHER" id="PTHR10104">
    <property type="entry name" value="STATHMIN"/>
    <property type="match status" value="1"/>
</dbReference>
<proteinExistence type="predicted"/>
<dbReference type="Pfam" id="PF00836">
    <property type="entry name" value="Stathmin"/>
    <property type="match status" value="1"/>
</dbReference>
<dbReference type="EMBL" id="VVIM01000006">
    <property type="protein sequence ID" value="KAB0797179.1"/>
    <property type="molecule type" value="Genomic_DNA"/>
</dbReference>
<dbReference type="InterPro" id="IPR036002">
    <property type="entry name" value="Stathmin_sf"/>
</dbReference>
<dbReference type="PRINTS" id="PR00345">
    <property type="entry name" value="STATHMIN"/>
</dbReference>
<dbReference type="AlphaFoldDB" id="A0A5N4AIQ8"/>
<dbReference type="GO" id="GO:0043005">
    <property type="term" value="C:neuron projection"/>
    <property type="evidence" value="ECO:0007669"/>
    <property type="project" value="TreeGrafter"/>
</dbReference>
<protein>
    <recommendedName>
        <fullName evidence="4">Stathmin</fullName>
    </recommendedName>
</protein>
<dbReference type="GO" id="GO:0031110">
    <property type="term" value="P:regulation of microtubule polymerization or depolymerization"/>
    <property type="evidence" value="ECO:0007669"/>
    <property type="project" value="InterPro"/>
</dbReference>
<name>A0A5N4AIQ8_PHOPY</name>
<reference evidence="2 3" key="1">
    <citation type="journal article" date="2018" name="Elife">
        <title>Firefly genomes illuminate parallel origins of bioluminescence in beetles.</title>
        <authorList>
            <person name="Fallon T.R."/>
            <person name="Lower S.E."/>
            <person name="Chang C.H."/>
            <person name="Bessho-Uehara M."/>
            <person name="Martin G.J."/>
            <person name="Bewick A.J."/>
            <person name="Behringer M."/>
            <person name="Debat H.J."/>
            <person name="Wong I."/>
            <person name="Day J.C."/>
            <person name="Suvorov A."/>
            <person name="Silva C.J."/>
            <person name="Stanger-Hall K.F."/>
            <person name="Hall D.W."/>
            <person name="Schmitz R.J."/>
            <person name="Nelson D.R."/>
            <person name="Lewis S.M."/>
            <person name="Shigenobu S."/>
            <person name="Bybee S.M."/>
            <person name="Larracuente A.M."/>
            <person name="Oba Y."/>
            <person name="Weng J.K."/>
        </authorList>
    </citation>
    <scope>NUCLEOTIDE SEQUENCE [LARGE SCALE GENOMIC DNA]</scope>
    <source>
        <strain evidence="2">1611_PpyrPB1</strain>
        <tissue evidence="2">Whole body</tissue>
    </source>
</reference>
<dbReference type="InterPro" id="IPR000956">
    <property type="entry name" value="Stathmin_fam"/>
</dbReference>
<dbReference type="SUPFAM" id="SSF101494">
    <property type="entry name" value="Stathmin"/>
    <property type="match status" value="1"/>
</dbReference>
<dbReference type="GO" id="GO:0031175">
    <property type="term" value="P:neuron projection development"/>
    <property type="evidence" value="ECO:0007669"/>
    <property type="project" value="TreeGrafter"/>
</dbReference>